<dbReference type="OrthoDB" id="6434373at2759"/>
<sequence length="90" mass="10656">MLVDGRLLHDHARPQAALRTQKPLYRFRWEEFDHPAYSPDLAPSDYHPFQYLKRFLAGQHFPSDDDMQTTVTSLRRGLLRHRHAEISVMV</sequence>
<evidence type="ECO:0000313" key="2">
    <source>
        <dbReference type="Proteomes" id="UP000499080"/>
    </source>
</evidence>
<dbReference type="Proteomes" id="UP000499080">
    <property type="component" value="Unassembled WGS sequence"/>
</dbReference>
<dbReference type="GO" id="GO:0003676">
    <property type="term" value="F:nucleic acid binding"/>
    <property type="evidence" value="ECO:0007669"/>
    <property type="project" value="InterPro"/>
</dbReference>
<reference evidence="1 2" key="1">
    <citation type="journal article" date="2019" name="Sci. Rep.">
        <title>Orb-weaving spider Araneus ventricosus genome elucidates the spidroin gene catalogue.</title>
        <authorList>
            <person name="Kono N."/>
            <person name="Nakamura H."/>
            <person name="Ohtoshi R."/>
            <person name="Moran D.A.P."/>
            <person name="Shinohara A."/>
            <person name="Yoshida Y."/>
            <person name="Fujiwara M."/>
            <person name="Mori M."/>
            <person name="Tomita M."/>
            <person name="Arakawa K."/>
        </authorList>
    </citation>
    <scope>NUCLEOTIDE SEQUENCE [LARGE SCALE GENOMIC DNA]</scope>
</reference>
<dbReference type="PANTHER" id="PTHR46060">
    <property type="entry name" value="MARINER MOS1 TRANSPOSASE-LIKE PROTEIN"/>
    <property type="match status" value="1"/>
</dbReference>
<protein>
    <recommendedName>
        <fullName evidence="3">Histone-lysine N-methyltransferase SETMAR</fullName>
    </recommendedName>
</protein>
<dbReference type="InterPro" id="IPR052709">
    <property type="entry name" value="Transposase-MT_Hybrid"/>
</dbReference>
<dbReference type="AlphaFoldDB" id="A0A4Y2RK53"/>
<organism evidence="1 2">
    <name type="scientific">Araneus ventricosus</name>
    <name type="common">Orbweaver spider</name>
    <name type="synonym">Epeira ventricosa</name>
    <dbReference type="NCBI Taxonomy" id="182803"/>
    <lineage>
        <taxon>Eukaryota</taxon>
        <taxon>Metazoa</taxon>
        <taxon>Ecdysozoa</taxon>
        <taxon>Arthropoda</taxon>
        <taxon>Chelicerata</taxon>
        <taxon>Arachnida</taxon>
        <taxon>Araneae</taxon>
        <taxon>Araneomorphae</taxon>
        <taxon>Entelegynae</taxon>
        <taxon>Araneoidea</taxon>
        <taxon>Araneidae</taxon>
        <taxon>Araneus</taxon>
    </lineage>
</organism>
<name>A0A4Y2RK53_ARAVE</name>
<gene>
    <name evidence="1" type="ORF">AVEN_141105_1</name>
</gene>
<evidence type="ECO:0000313" key="1">
    <source>
        <dbReference type="EMBL" id="GBN75275.1"/>
    </source>
</evidence>
<dbReference type="EMBL" id="BGPR01017157">
    <property type="protein sequence ID" value="GBN75275.1"/>
    <property type="molecule type" value="Genomic_DNA"/>
</dbReference>
<accession>A0A4Y2RK53</accession>
<evidence type="ECO:0008006" key="3">
    <source>
        <dbReference type="Google" id="ProtNLM"/>
    </source>
</evidence>
<dbReference type="InterPro" id="IPR036397">
    <property type="entry name" value="RNaseH_sf"/>
</dbReference>
<proteinExistence type="predicted"/>
<keyword evidence="2" id="KW-1185">Reference proteome</keyword>
<dbReference type="PANTHER" id="PTHR46060:SF1">
    <property type="entry name" value="MARINER MOS1 TRANSPOSASE-LIKE PROTEIN"/>
    <property type="match status" value="1"/>
</dbReference>
<comment type="caution">
    <text evidence="1">The sequence shown here is derived from an EMBL/GenBank/DDBJ whole genome shotgun (WGS) entry which is preliminary data.</text>
</comment>
<dbReference type="Gene3D" id="3.30.420.10">
    <property type="entry name" value="Ribonuclease H-like superfamily/Ribonuclease H"/>
    <property type="match status" value="1"/>
</dbReference>